<evidence type="ECO:0000259" key="7">
    <source>
        <dbReference type="Pfam" id="PF02687"/>
    </source>
</evidence>
<accession>A0AAP2DW83</accession>
<feature type="transmembrane region" description="Helical" evidence="6">
    <location>
        <begin position="21"/>
        <end position="41"/>
    </location>
</feature>
<evidence type="ECO:0000259" key="8">
    <source>
        <dbReference type="Pfam" id="PF12704"/>
    </source>
</evidence>
<sequence>MFKNYFKIALRNLVHNKSFSSINIIGLSIGMTCCLIIFQYVSFESGFDSFHEKKDDLYRVTQTYVRKGEVMGTGAYTAQALMTALQEGVPEIVNVTRVHPENAIVSSTVAPDRVFEEDRALYVDAAFLQMFSFPMASGNAGRDLRPGTVLLSETAARKYFDGLSAVGQTLEVTGNVEKSFTVSGVFRDVPSNSHLQFDMLLPMEDLLKTEDYAHEPEGGWSWNNFTTYIELHPGADRAVVDGKMTEVYIKHRGEFLRQQGASAAFRGQPLSDIHLNSEINGTDNIVTGSYKTVYFFLVIGLITLVIALVNYINLATARALNRSREVGVRKAVGAKRQQLIIQFLCESAFTNVCALLIALALTSMLLPMVNSIADVQLAVEQWLEPPFLLAIGATLLSGTLLAGLYPAFVLSSFRPATVLKGKGSSVSAHVWLRKGLVITQFSACIVLIAGTAIVYNQLDFMRSLDLGLKLEQVIAVQAPRVLSEGVDRPSAMQTFLTQIREMPGVEQTAMSSTLPGKGFNWNGASIRNATEDPAAALRGVATYIDSAFASLYGLQLVAGKDFSQITLQEDGEGSPWLVIVNETTSKNLGYASAASAVDELLDIGGNEARIIGVYRDFNWSSAHQAQQNIVFGRTPAGREVSVRLAARDYAVVIDKIQSVYTSMFPGNLFHYSFVDETFDLQYRNDQRFAKLFSIFAGMAIFIACLGLFGLVAFTAQQRTKEIGMRKVLGASVTGIVALLSKDFLKLVIVGFVLAVPVTIYIMNQWLANFAYRTEISIGTFVLSGALALLIALLTVSWQSFKAATANPVKSLRSE</sequence>
<evidence type="ECO:0000256" key="3">
    <source>
        <dbReference type="ARBA" id="ARBA00022692"/>
    </source>
</evidence>
<dbReference type="EMBL" id="JAHESE010000002">
    <property type="protein sequence ID" value="MBT1707358.1"/>
    <property type="molecule type" value="Genomic_DNA"/>
</dbReference>
<evidence type="ECO:0000256" key="1">
    <source>
        <dbReference type="ARBA" id="ARBA00004651"/>
    </source>
</evidence>
<dbReference type="Pfam" id="PF12704">
    <property type="entry name" value="MacB_PCD"/>
    <property type="match status" value="1"/>
</dbReference>
<feature type="transmembrane region" description="Helical" evidence="6">
    <location>
        <begin position="743"/>
        <end position="763"/>
    </location>
</feature>
<comment type="caution">
    <text evidence="9">The sequence shown here is derived from an EMBL/GenBank/DDBJ whole genome shotgun (WGS) entry which is preliminary data.</text>
</comment>
<keyword evidence="10" id="KW-1185">Reference proteome</keyword>
<proteinExistence type="predicted"/>
<evidence type="ECO:0000256" key="2">
    <source>
        <dbReference type="ARBA" id="ARBA00022475"/>
    </source>
</evidence>
<organism evidence="9 10">
    <name type="scientific">Dawidia cretensis</name>
    <dbReference type="NCBI Taxonomy" id="2782350"/>
    <lineage>
        <taxon>Bacteria</taxon>
        <taxon>Pseudomonadati</taxon>
        <taxon>Bacteroidota</taxon>
        <taxon>Cytophagia</taxon>
        <taxon>Cytophagales</taxon>
        <taxon>Chryseotaleaceae</taxon>
        <taxon>Dawidia</taxon>
    </lineage>
</organism>
<dbReference type="Proteomes" id="UP001319080">
    <property type="component" value="Unassembled WGS sequence"/>
</dbReference>
<gene>
    <name evidence="9" type="ORF">KK062_03950</name>
</gene>
<feature type="transmembrane region" description="Helical" evidence="6">
    <location>
        <begin position="775"/>
        <end position="795"/>
    </location>
</feature>
<dbReference type="InterPro" id="IPR050250">
    <property type="entry name" value="Macrolide_Exporter_MacB"/>
</dbReference>
<dbReference type="PANTHER" id="PTHR30572:SF18">
    <property type="entry name" value="ABC-TYPE MACROLIDE FAMILY EXPORT SYSTEM PERMEASE COMPONENT 2"/>
    <property type="match status" value="1"/>
</dbReference>
<reference evidence="9 10" key="1">
    <citation type="submission" date="2021-05" db="EMBL/GenBank/DDBJ databases">
        <title>A Polyphasic approach of four new species of the genus Ohtaekwangia: Ohtaekwangia histidinii sp. nov., Ohtaekwangia cretensis sp. nov., Ohtaekwangia indiensis sp. nov., Ohtaekwangia reichenbachii sp. nov. from diverse environment.</title>
        <authorList>
            <person name="Octaviana S."/>
        </authorList>
    </citation>
    <scope>NUCLEOTIDE SEQUENCE [LARGE SCALE GENOMIC DNA]</scope>
    <source>
        <strain evidence="9 10">PWU5</strain>
    </source>
</reference>
<dbReference type="AlphaFoldDB" id="A0AAP2DW83"/>
<dbReference type="GO" id="GO:0005886">
    <property type="term" value="C:plasma membrane"/>
    <property type="evidence" value="ECO:0007669"/>
    <property type="project" value="UniProtKB-SubCell"/>
</dbReference>
<feature type="transmembrane region" description="Helical" evidence="6">
    <location>
        <begin position="386"/>
        <end position="410"/>
    </location>
</feature>
<evidence type="ECO:0000313" key="9">
    <source>
        <dbReference type="EMBL" id="MBT1707358.1"/>
    </source>
</evidence>
<feature type="transmembrane region" description="Helical" evidence="6">
    <location>
        <begin position="431"/>
        <end position="455"/>
    </location>
</feature>
<evidence type="ECO:0000313" key="10">
    <source>
        <dbReference type="Proteomes" id="UP001319080"/>
    </source>
</evidence>
<dbReference type="GO" id="GO:0022857">
    <property type="term" value="F:transmembrane transporter activity"/>
    <property type="evidence" value="ECO:0007669"/>
    <property type="project" value="TreeGrafter"/>
</dbReference>
<evidence type="ECO:0000256" key="6">
    <source>
        <dbReference type="SAM" id="Phobius"/>
    </source>
</evidence>
<evidence type="ECO:0000256" key="4">
    <source>
        <dbReference type="ARBA" id="ARBA00022989"/>
    </source>
</evidence>
<feature type="domain" description="MacB-like periplasmic core" evidence="8">
    <location>
        <begin position="20"/>
        <end position="245"/>
    </location>
</feature>
<comment type="subcellular location">
    <subcellularLocation>
        <location evidence="1">Cell membrane</location>
        <topology evidence="1">Multi-pass membrane protein</topology>
    </subcellularLocation>
</comment>
<keyword evidence="3 6" id="KW-0812">Transmembrane</keyword>
<dbReference type="InterPro" id="IPR003838">
    <property type="entry name" value="ABC3_permease_C"/>
</dbReference>
<evidence type="ECO:0000256" key="5">
    <source>
        <dbReference type="ARBA" id="ARBA00023136"/>
    </source>
</evidence>
<feature type="transmembrane region" description="Helical" evidence="6">
    <location>
        <begin position="339"/>
        <end position="366"/>
    </location>
</feature>
<dbReference type="PANTHER" id="PTHR30572">
    <property type="entry name" value="MEMBRANE COMPONENT OF TRANSPORTER-RELATED"/>
    <property type="match status" value="1"/>
</dbReference>
<feature type="domain" description="ABC3 transporter permease C-terminal" evidence="7">
    <location>
        <begin position="694"/>
        <end position="807"/>
    </location>
</feature>
<keyword evidence="4 6" id="KW-1133">Transmembrane helix</keyword>
<keyword evidence="2" id="KW-1003">Cell membrane</keyword>
<protein>
    <submittedName>
        <fullName evidence="9">ABC transporter permease</fullName>
    </submittedName>
</protein>
<name>A0AAP2DW83_9BACT</name>
<keyword evidence="5 6" id="KW-0472">Membrane</keyword>
<feature type="transmembrane region" description="Helical" evidence="6">
    <location>
        <begin position="691"/>
        <end position="715"/>
    </location>
</feature>
<feature type="domain" description="ABC3 transporter permease C-terminal" evidence="7">
    <location>
        <begin position="298"/>
        <end position="411"/>
    </location>
</feature>
<dbReference type="Pfam" id="PF02687">
    <property type="entry name" value="FtsX"/>
    <property type="match status" value="2"/>
</dbReference>
<dbReference type="RefSeq" id="WP_254082949.1">
    <property type="nucleotide sequence ID" value="NZ_JAHESE010000002.1"/>
</dbReference>
<feature type="transmembrane region" description="Helical" evidence="6">
    <location>
        <begin position="293"/>
        <end position="314"/>
    </location>
</feature>
<dbReference type="InterPro" id="IPR025857">
    <property type="entry name" value="MacB_PCD"/>
</dbReference>